<proteinExistence type="predicted"/>
<evidence type="ECO:0000313" key="1">
    <source>
        <dbReference type="EMBL" id="TCP88650.1"/>
    </source>
</evidence>
<dbReference type="AlphaFoldDB" id="A0A4R2SHZ7"/>
<sequence>MNKIIVVLSGFFICNSVNAEKICNPESIQTNEIENCIVITNEKIENEIRKLISDRIYVLNNSEICQDRFSEVYPGKEANIEKLLCIQELLTKEKNELQIKFGKETREGMIVSEKVFLYEIPNQITKIYLVRGNKVTILKEKLDEFNQKWYFINYKGKKNINMWIKAEDVDLKEK</sequence>
<accession>A0A4R2SHZ7</accession>
<evidence type="ECO:0000313" key="2">
    <source>
        <dbReference type="Proteomes" id="UP000295763"/>
    </source>
</evidence>
<dbReference type="OrthoDB" id="5674708at2"/>
<reference evidence="1 2" key="1">
    <citation type="submission" date="2019-03" db="EMBL/GenBank/DDBJ databases">
        <title>Genomic Encyclopedia of Type Strains, Phase IV (KMG-IV): sequencing the most valuable type-strain genomes for metagenomic binning, comparative biology and taxonomic classification.</title>
        <authorList>
            <person name="Goeker M."/>
        </authorList>
    </citation>
    <scope>NUCLEOTIDE SEQUENCE [LARGE SCALE GENOMIC DNA]</scope>
    <source>
        <strain evidence="1 2">DSM 28404</strain>
    </source>
</reference>
<dbReference type="EMBL" id="SLYB01000053">
    <property type="protein sequence ID" value="TCP88650.1"/>
    <property type="molecule type" value="Genomic_DNA"/>
</dbReference>
<name>A0A4R2SHZ7_9PAST</name>
<dbReference type="Proteomes" id="UP000295763">
    <property type="component" value="Unassembled WGS sequence"/>
</dbReference>
<comment type="caution">
    <text evidence="1">The sequence shown here is derived from an EMBL/GenBank/DDBJ whole genome shotgun (WGS) entry which is preliminary data.</text>
</comment>
<gene>
    <name evidence="1" type="ORF">EDC44_1533</name>
</gene>
<organism evidence="1 2">
    <name type="scientific">Cricetibacter osteomyelitidis</name>
    <dbReference type="NCBI Taxonomy" id="1521931"/>
    <lineage>
        <taxon>Bacteria</taxon>
        <taxon>Pseudomonadati</taxon>
        <taxon>Pseudomonadota</taxon>
        <taxon>Gammaproteobacteria</taxon>
        <taxon>Pasteurellales</taxon>
        <taxon>Pasteurellaceae</taxon>
        <taxon>Cricetibacter</taxon>
    </lineage>
</organism>
<protein>
    <submittedName>
        <fullName evidence="1">Uncharacterized protein</fullName>
    </submittedName>
</protein>
<keyword evidence="2" id="KW-1185">Reference proteome</keyword>
<dbReference type="RefSeq" id="WP_131979789.1">
    <property type="nucleotide sequence ID" value="NZ_SLYB01000053.1"/>
</dbReference>